<evidence type="ECO:0000313" key="1">
    <source>
        <dbReference type="EMBL" id="KAH7941466.1"/>
    </source>
</evidence>
<organism evidence="1 2">
    <name type="scientific">Dermacentor silvarum</name>
    <name type="common">Tick</name>
    <dbReference type="NCBI Taxonomy" id="543639"/>
    <lineage>
        <taxon>Eukaryota</taxon>
        <taxon>Metazoa</taxon>
        <taxon>Ecdysozoa</taxon>
        <taxon>Arthropoda</taxon>
        <taxon>Chelicerata</taxon>
        <taxon>Arachnida</taxon>
        <taxon>Acari</taxon>
        <taxon>Parasitiformes</taxon>
        <taxon>Ixodida</taxon>
        <taxon>Ixodoidea</taxon>
        <taxon>Ixodidae</taxon>
        <taxon>Rhipicephalinae</taxon>
        <taxon>Dermacentor</taxon>
    </lineage>
</organism>
<dbReference type="Proteomes" id="UP000821865">
    <property type="component" value="Chromosome 7"/>
</dbReference>
<protein>
    <submittedName>
        <fullName evidence="1">Uncharacterized protein</fullName>
    </submittedName>
</protein>
<evidence type="ECO:0000313" key="2">
    <source>
        <dbReference type="Proteomes" id="UP000821865"/>
    </source>
</evidence>
<reference evidence="1" key="1">
    <citation type="submission" date="2020-05" db="EMBL/GenBank/DDBJ databases">
        <title>Large-scale comparative analyses of tick genomes elucidate their genetic diversity and vector capacities.</title>
        <authorList>
            <person name="Jia N."/>
            <person name="Wang J."/>
            <person name="Shi W."/>
            <person name="Du L."/>
            <person name="Sun Y."/>
            <person name="Zhan W."/>
            <person name="Jiang J."/>
            <person name="Wang Q."/>
            <person name="Zhang B."/>
            <person name="Ji P."/>
            <person name="Sakyi L.B."/>
            <person name="Cui X."/>
            <person name="Yuan T."/>
            <person name="Jiang B."/>
            <person name="Yang W."/>
            <person name="Lam T.T.-Y."/>
            <person name="Chang Q."/>
            <person name="Ding S."/>
            <person name="Wang X."/>
            <person name="Zhu J."/>
            <person name="Ruan X."/>
            <person name="Zhao L."/>
            <person name="Wei J."/>
            <person name="Que T."/>
            <person name="Du C."/>
            <person name="Cheng J."/>
            <person name="Dai P."/>
            <person name="Han X."/>
            <person name="Huang E."/>
            <person name="Gao Y."/>
            <person name="Liu J."/>
            <person name="Shao H."/>
            <person name="Ye R."/>
            <person name="Li L."/>
            <person name="Wei W."/>
            <person name="Wang X."/>
            <person name="Wang C."/>
            <person name="Yang T."/>
            <person name="Huo Q."/>
            <person name="Li W."/>
            <person name="Guo W."/>
            <person name="Chen H."/>
            <person name="Zhou L."/>
            <person name="Ni X."/>
            <person name="Tian J."/>
            <person name="Zhou Y."/>
            <person name="Sheng Y."/>
            <person name="Liu T."/>
            <person name="Pan Y."/>
            <person name="Xia L."/>
            <person name="Li J."/>
            <person name="Zhao F."/>
            <person name="Cao W."/>
        </authorList>
    </citation>
    <scope>NUCLEOTIDE SEQUENCE</scope>
    <source>
        <strain evidence="1">Dsil-2018</strain>
    </source>
</reference>
<comment type="caution">
    <text evidence="1">The sequence shown here is derived from an EMBL/GenBank/DDBJ whole genome shotgun (WGS) entry which is preliminary data.</text>
</comment>
<accession>A0ACB8CFJ4</accession>
<keyword evidence="2" id="KW-1185">Reference proteome</keyword>
<name>A0ACB8CFJ4_DERSI</name>
<proteinExistence type="predicted"/>
<dbReference type="EMBL" id="CM023476">
    <property type="protein sequence ID" value="KAH7941466.1"/>
    <property type="molecule type" value="Genomic_DNA"/>
</dbReference>
<sequence>MWGYLYTGPKGGALWNYSQDLHLILVTDPGTPTRVGTEANSDPTPDLTFTKNIEKATWRNTLEDFGSNHSISELQVKEGPNRSNKRQIKLIDWELLRRTRETTQQRSITDIEQWTKDLSDYVKDATRTAPPDSNLEKSAVAFLHVWEAKQSLQNRLKGQKHNRNLRKHTVLLKKEIEYATQLSKQQWDDICNSMDGHLSTGKTWHMLRFLLHHENDKKSHRQTINKLIHAMRAEERNVSKN</sequence>
<gene>
    <name evidence="1" type="ORF">HPB49_013986</name>
</gene>